<evidence type="ECO:0000313" key="3">
    <source>
        <dbReference type="Proteomes" id="UP000037122"/>
    </source>
</evidence>
<dbReference type="AlphaFoldDB" id="A0A0L0NYX2"/>
<dbReference type="EMBL" id="LGST01000029">
    <property type="protein sequence ID" value="KND98890.1"/>
    <property type="molecule type" value="Genomic_DNA"/>
</dbReference>
<evidence type="ECO:0000313" key="2">
    <source>
        <dbReference type="EMBL" id="KND98890.1"/>
    </source>
</evidence>
<protein>
    <submittedName>
        <fullName evidence="2">Uncharacterized protein</fullName>
    </submittedName>
</protein>
<reference evidence="3" key="1">
    <citation type="journal article" date="2015" name="BMC Genomics">
        <title>Draft genome of a commonly misdiagnosed multidrug resistant pathogen Candida auris.</title>
        <authorList>
            <person name="Chatterjee S."/>
            <person name="Alampalli S.V."/>
            <person name="Nageshan R.K."/>
            <person name="Chettiar S.T."/>
            <person name="Joshi S."/>
            <person name="Tatu U.S."/>
        </authorList>
    </citation>
    <scope>NUCLEOTIDE SEQUENCE [LARGE SCALE GENOMIC DNA]</scope>
    <source>
        <strain evidence="3">6684</strain>
    </source>
</reference>
<proteinExistence type="predicted"/>
<gene>
    <name evidence="2" type="ORF">QG37_04234</name>
</gene>
<sequence>MGGARDQGAEAESAAIFFGSTMYRETKVCERSSDKCSKEREAERMGRRETGKAGKEHEEEKASLARLERNGMELRSIRRA</sequence>
<accession>A0A0L0NYX2</accession>
<name>A0A0L0NYX2_CANAR</name>
<feature type="region of interest" description="Disordered" evidence="1">
    <location>
        <begin position="30"/>
        <end position="80"/>
    </location>
</feature>
<dbReference type="Proteomes" id="UP000037122">
    <property type="component" value="Unassembled WGS sequence"/>
</dbReference>
<organism evidence="2 3">
    <name type="scientific">Candidozyma auris</name>
    <name type="common">Yeast</name>
    <name type="synonym">Candida auris</name>
    <dbReference type="NCBI Taxonomy" id="498019"/>
    <lineage>
        <taxon>Eukaryota</taxon>
        <taxon>Fungi</taxon>
        <taxon>Dikarya</taxon>
        <taxon>Ascomycota</taxon>
        <taxon>Saccharomycotina</taxon>
        <taxon>Pichiomycetes</taxon>
        <taxon>Metschnikowiaceae</taxon>
        <taxon>Candidozyma</taxon>
    </lineage>
</organism>
<comment type="caution">
    <text evidence="2">The sequence shown here is derived from an EMBL/GenBank/DDBJ whole genome shotgun (WGS) entry which is preliminary data.</text>
</comment>
<dbReference type="VEuPathDB" id="FungiDB:QG37_04234"/>
<evidence type="ECO:0000256" key="1">
    <source>
        <dbReference type="SAM" id="MobiDB-lite"/>
    </source>
</evidence>